<dbReference type="Proteomes" id="UP000606721">
    <property type="component" value="Unassembled WGS sequence"/>
</dbReference>
<evidence type="ECO:0000259" key="1">
    <source>
        <dbReference type="Pfam" id="PF03235"/>
    </source>
</evidence>
<dbReference type="Pfam" id="PF03235">
    <property type="entry name" value="GmrSD_N"/>
    <property type="match status" value="1"/>
</dbReference>
<evidence type="ECO:0000313" key="3">
    <source>
        <dbReference type="Proteomes" id="UP000606721"/>
    </source>
</evidence>
<accession>A0ABR8C2M9</accession>
<reference evidence="2 3" key="1">
    <citation type="journal article" date="2020" name="ISME J.">
        <title>Comparative genomics reveals insights into cyanobacterial evolution and habitat adaptation.</title>
        <authorList>
            <person name="Chen M.Y."/>
            <person name="Teng W.K."/>
            <person name="Zhao L."/>
            <person name="Hu C.X."/>
            <person name="Zhou Y.K."/>
            <person name="Han B.P."/>
            <person name="Song L.R."/>
            <person name="Shu W.S."/>
        </authorList>
    </citation>
    <scope>NUCLEOTIDE SEQUENCE [LARGE SCALE GENOMIC DNA]</scope>
    <source>
        <strain evidence="2 3">FACHB-1040</strain>
    </source>
</reference>
<protein>
    <submittedName>
        <fullName evidence="2">DUF262 domain-containing protein</fullName>
    </submittedName>
</protein>
<evidence type="ECO:0000313" key="2">
    <source>
        <dbReference type="EMBL" id="MBD2280773.1"/>
    </source>
</evidence>
<organism evidence="2 3">
    <name type="scientific">Aphanizomenon flos-aquae FACHB-1040</name>
    <dbReference type="NCBI Taxonomy" id="2692887"/>
    <lineage>
        <taxon>Bacteria</taxon>
        <taxon>Bacillati</taxon>
        <taxon>Cyanobacteriota</taxon>
        <taxon>Cyanophyceae</taxon>
        <taxon>Nostocales</taxon>
        <taxon>Aphanizomenonaceae</taxon>
        <taxon>Aphanizomenon</taxon>
    </lineage>
</organism>
<proteinExistence type="predicted"/>
<name>A0ABR8C2M9_APHFL</name>
<dbReference type="InterPro" id="IPR004919">
    <property type="entry name" value="GmrSD_N"/>
</dbReference>
<feature type="domain" description="GmrSD restriction endonucleases N-terminal" evidence="1">
    <location>
        <begin position="2"/>
        <end position="117"/>
    </location>
</feature>
<gene>
    <name evidence="2" type="ORF">H6F99_21590</name>
</gene>
<keyword evidence="3" id="KW-1185">Reference proteome</keyword>
<sequence>MKYPIPLILLAERPQIYGSGKYEIVDGMQRLNAIFGLIENAFTYQNKYFDINEFSYAKQLSENDVFQIIREENSQNLSRQECADIVDYQLAVTIYTAMEEKDITEIFGRINANGKHL</sequence>
<comment type="caution">
    <text evidence="2">The sequence shown here is derived from an EMBL/GenBank/DDBJ whole genome shotgun (WGS) entry which is preliminary data.</text>
</comment>
<dbReference type="EMBL" id="JACJQT010000074">
    <property type="protein sequence ID" value="MBD2280773.1"/>
    <property type="molecule type" value="Genomic_DNA"/>
</dbReference>
<dbReference type="RefSeq" id="WP_190384193.1">
    <property type="nucleotide sequence ID" value="NZ_JACJQT010000074.1"/>
</dbReference>